<dbReference type="AlphaFoldDB" id="A0A813L6S9"/>
<feature type="compositionally biased region" description="Low complexity" evidence="1">
    <location>
        <begin position="89"/>
        <end position="103"/>
    </location>
</feature>
<evidence type="ECO:0000313" key="2">
    <source>
        <dbReference type="EMBL" id="CAE8718007.1"/>
    </source>
</evidence>
<evidence type="ECO:0000313" key="3">
    <source>
        <dbReference type="Proteomes" id="UP000626109"/>
    </source>
</evidence>
<comment type="caution">
    <text evidence="2">The sequence shown here is derived from an EMBL/GenBank/DDBJ whole genome shotgun (WGS) entry which is preliminary data.</text>
</comment>
<gene>
    <name evidence="2" type="ORF">PGLA2088_LOCUS39828</name>
</gene>
<proteinExistence type="predicted"/>
<organism evidence="2 3">
    <name type="scientific">Polarella glacialis</name>
    <name type="common">Dinoflagellate</name>
    <dbReference type="NCBI Taxonomy" id="89957"/>
    <lineage>
        <taxon>Eukaryota</taxon>
        <taxon>Sar</taxon>
        <taxon>Alveolata</taxon>
        <taxon>Dinophyceae</taxon>
        <taxon>Suessiales</taxon>
        <taxon>Suessiaceae</taxon>
        <taxon>Polarella</taxon>
    </lineage>
</organism>
<reference evidence="2" key="1">
    <citation type="submission" date="2021-02" db="EMBL/GenBank/DDBJ databases">
        <authorList>
            <person name="Dougan E. K."/>
            <person name="Rhodes N."/>
            <person name="Thang M."/>
            <person name="Chan C."/>
        </authorList>
    </citation>
    <scope>NUCLEOTIDE SEQUENCE</scope>
</reference>
<evidence type="ECO:0000256" key="1">
    <source>
        <dbReference type="SAM" id="MobiDB-lite"/>
    </source>
</evidence>
<dbReference type="EMBL" id="CAJNNW010033288">
    <property type="protein sequence ID" value="CAE8718007.1"/>
    <property type="molecule type" value="Genomic_DNA"/>
</dbReference>
<name>A0A813L6S9_POLGL</name>
<sequence length="185" mass="20382">MQTSDEAMLASGKPRFNYVYDQAVNATHDKLNGVLRSQLDVWHVPRTSGRQQILHASSHIIDTDVRQKVARSFHKAMLEERQRRANGLPSRPGTGTRGSPTGGCKFRHDGTLEFPDLRRCASAGSATFQKPDAGMQWLPPWIDHGQWQSATHAPPPRWLGSPFAATAPGPALWAGATLPERTGLR</sequence>
<feature type="region of interest" description="Disordered" evidence="1">
    <location>
        <begin position="80"/>
        <end position="106"/>
    </location>
</feature>
<protein>
    <submittedName>
        <fullName evidence="2">Uncharacterized protein</fullName>
    </submittedName>
</protein>
<accession>A0A813L6S9</accession>
<dbReference type="Proteomes" id="UP000626109">
    <property type="component" value="Unassembled WGS sequence"/>
</dbReference>